<organism evidence="8 9">
    <name type="scientific">Cryobacterium tepidiphilum</name>
    <dbReference type="NCBI Taxonomy" id="2486026"/>
    <lineage>
        <taxon>Bacteria</taxon>
        <taxon>Bacillati</taxon>
        <taxon>Actinomycetota</taxon>
        <taxon>Actinomycetes</taxon>
        <taxon>Micrococcales</taxon>
        <taxon>Microbacteriaceae</taxon>
        <taxon>Cryobacterium</taxon>
    </lineage>
</organism>
<dbReference type="InterPro" id="IPR027474">
    <property type="entry name" value="L-asparaginase_N"/>
</dbReference>
<dbReference type="InterPro" id="IPR004550">
    <property type="entry name" value="AsnASE_II"/>
</dbReference>
<dbReference type="PIRSF" id="PIRSF500176">
    <property type="entry name" value="L_ASNase"/>
    <property type="match status" value="1"/>
</dbReference>
<dbReference type="Gene3D" id="3.40.50.40">
    <property type="match status" value="1"/>
</dbReference>
<dbReference type="GO" id="GO:0004067">
    <property type="term" value="F:asparaginase activity"/>
    <property type="evidence" value="ECO:0007669"/>
    <property type="project" value="UniProtKB-UniRule"/>
</dbReference>
<dbReference type="EMBL" id="RDSR01000006">
    <property type="protein sequence ID" value="RNE63972.1"/>
    <property type="molecule type" value="Genomic_DNA"/>
</dbReference>
<dbReference type="PROSITE" id="PS00917">
    <property type="entry name" value="ASN_GLN_ASE_2"/>
    <property type="match status" value="1"/>
</dbReference>
<protein>
    <submittedName>
        <fullName evidence="8">Asparaginase</fullName>
    </submittedName>
</protein>
<dbReference type="InterPro" id="IPR006034">
    <property type="entry name" value="Asparaginase/glutaminase-like"/>
</dbReference>
<sequence>MTPMRISLLAMGGTISTNAGPQGALPTLGADQLAGGVAHDGGNLEISSRDVLKVSSRAVTLQNMWDLATAVREEIEGGAQGVVVTHGTDTLEETVYALALLLDTPVPVVVTGAMRVPGSPGADGPANLAGAIAVARNPEFAAYGPVAVFQDEIHLARWVTKTHSARVAAFTSPATGPVGHVVEDRAVPFVGPPPAGERLSRIAAPDKRVELLWGVAGADGMVVDAITDRIDGLVVAGTGGGHVAPPLAESLVRAADGGLPVVLASRCADPQVLDHTYGGVGSEVHLLAAGLHSAGTLSAVKARLRLAFGLAAGIPAAELFSRG</sequence>
<dbReference type="GO" id="GO:0006528">
    <property type="term" value="P:asparagine metabolic process"/>
    <property type="evidence" value="ECO:0007669"/>
    <property type="project" value="InterPro"/>
</dbReference>
<dbReference type="PROSITE" id="PS51732">
    <property type="entry name" value="ASN_GLN_ASE_3"/>
    <property type="match status" value="1"/>
</dbReference>
<dbReference type="InterPro" id="IPR036152">
    <property type="entry name" value="Asp/glu_Ase-like_sf"/>
</dbReference>
<gene>
    <name evidence="8" type="ORF">EEJ31_05240</name>
</gene>
<evidence type="ECO:0000259" key="7">
    <source>
        <dbReference type="Pfam" id="PF17763"/>
    </source>
</evidence>
<dbReference type="InterPro" id="IPR027475">
    <property type="entry name" value="Asparaginase/glutaminase_AS2"/>
</dbReference>
<keyword evidence="2" id="KW-0378">Hydrolase</keyword>
<dbReference type="CDD" id="cd08964">
    <property type="entry name" value="L-asparaginase_II"/>
    <property type="match status" value="1"/>
</dbReference>
<dbReference type="PIRSF" id="PIRSF001220">
    <property type="entry name" value="L-ASNase_gatD"/>
    <property type="match status" value="1"/>
</dbReference>
<dbReference type="Pfam" id="PF17763">
    <property type="entry name" value="Asparaginase_C"/>
    <property type="match status" value="1"/>
</dbReference>
<feature type="active site" evidence="5">
    <location>
        <position position="88"/>
    </location>
</feature>
<evidence type="ECO:0000256" key="4">
    <source>
        <dbReference type="PIRSR" id="PIRSR001220-2"/>
    </source>
</evidence>
<dbReference type="PANTHER" id="PTHR11707:SF28">
    <property type="entry name" value="60 KDA LYSOPHOSPHOLIPASE"/>
    <property type="match status" value="1"/>
</dbReference>
<dbReference type="Proteomes" id="UP000279859">
    <property type="component" value="Unassembled WGS sequence"/>
</dbReference>
<evidence type="ECO:0000256" key="3">
    <source>
        <dbReference type="PIRSR" id="PIRSR001220-1"/>
    </source>
</evidence>
<dbReference type="SMART" id="SM00870">
    <property type="entry name" value="Asparaginase"/>
    <property type="match status" value="1"/>
</dbReference>
<dbReference type="Gene3D" id="3.40.50.1170">
    <property type="entry name" value="L-asparaginase, N-terminal domain"/>
    <property type="match status" value="1"/>
</dbReference>
<evidence type="ECO:0000259" key="6">
    <source>
        <dbReference type="Pfam" id="PF00710"/>
    </source>
</evidence>
<evidence type="ECO:0000256" key="2">
    <source>
        <dbReference type="ARBA" id="ARBA00022801"/>
    </source>
</evidence>
<keyword evidence="9" id="KW-1185">Reference proteome</keyword>
<comment type="caution">
    <text evidence="8">The sequence shown here is derived from an EMBL/GenBank/DDBJ whole genome shotgun (WGS) entry which is preliminary data.</text>
</comment>
<comment type="similarity">
    <text evidence="1">Belongs to the asparaginase 1 family.</text>
</comment>
<dbReference type="SUPFAM" id="SSF53774">
    <property type="entry name" value="Glutaminase/Asparaginase"/>
    <property type="match status" value="1"/>
</dbReference>
<dbReference type="InterPro" id="IPR037152">
    <property type="entry name" value="L-asparaginase_N_sf"/>
</dbReference>
<evidence type="ECO:0000256" key="5">
    <source>
        <dbReference type="PROSITE-ProRule" id="PRU10100"/>
    </source>
</evidence>
<dbReference type="PRINTS" id="PR00139">
    <property type="entry name" value="ASNGLNASE"/>
</dbReference>
<dbReference type="SFLD" id="SFLDS00057">
    <property type="entry name" value="Glutaminase/Asparaginase"/>
    <property type="match status" value="1"/>
</dbReference>
<reference evidence="8 9" key="1">
    <citation type="submission" date="2018-11" db="EMBL/GenBank/DDBJ databases">
        <title>Cryobacterium sp. nov., isolated from rhizosphere soil of lettuce.</title>
        <authorList>
            <person name="Wang Y."/>
        </authorList>
    </citation>
    <scope>NUCLEOTIDE SEQUENCE [LARGE SCALE GENOMIC DNA]</scope>
    <source>
        <strain evidence="8 9">NEAU-85</strain>
    </source>
</reference>
<dbReference type="InterPro" id="IPR027473">
    <property type="entry name" value="L-asparaginase_C"/>
</dbReference>
<evidence type="ECO:0000313" key="9">
    <source>
        <dbReference type="Proteomes" id="UP000279859"/>
    </source>
</evidence>
<proteinExistence type="inferred from homology"/>
<evidence type="ECO:0000256" key="1">
    <source>
        <dbReference type="ARBA" id="ARBA00010518"/>
    </source>
</evidence>
<dbReference type="Pfam" id="PF00710">
    <property type="entry name" value="Asparaginase"/>
    <property type="match status" value="1"/>
</dbReference>
<name>A0A3M8LGW8_9MICO</name>
<feature type="binding site" evidence="4">
    <location>
        <begin position="88"/>
        <end position="89"/>
    </location>
    <ligand>
        <name>substrate</name>
    </ligand>
</feature>
<feature type="domain" description="Asparaginase/glutaminase C-terminal" evidence="7">
    <location>
        <begin position="208"/>
        <end position="316"/>
    </location>
</feature>
<feature type="domain" description="L-asparaginase N-terminal" evidence="6">
    <location>
        <begin position="5"/>
        <end position="184"/>
    </location>
</feature>
<accession>A0A3M8LGW8</accession>
<evidence type="ECO:0000313" key="8">
    <source>
        <dbReference type="EMBL" id="RNE63972.1"/>
    </source>
</evidence>
<feature type="active site" description="O-isoaspartyl threonine intermediate" evidence="3">
    <location>
        <position position="14"/>
    </location>
</feature>
<dbReference type="PANTHER" id="PTHR11707">
    <property type="entry name" value="L-ASPARAGINASE"/>
    <property type="match status" value="1"/>
</dbReference>
<dbReference type="AlphaFoldDB" id="A0A3M8LGW8"/>
<feature type="binding site" evidence="4">
    <location>
        <position position="56"/>
    </location>
    <ligand>
        <name>substrate</name>
    </ligand>
</feature>
<dbReference type="InterPro" id="IPR040919">
    <property type="entry name" value="Asparaginase_C"/>
</dbReference>